<evidence type="ECO:0000313" key="1">
    <source>
        <dbReference type="EMBL" id="JAI03201.1"/>
    </source>
</evidence>
<reference evidence="1" key="2">
    <citation type="journal article" date="2015" name="Fish Shellfish Immunol.">
        <title>Early steps in the European eel (Anguilla anguilla)-Vibrio vulnificus interaction in the gills: Role of the RtxA13 toxin.</title>
        <authorList>
            <person name="Callol A."/>
            <person name="Pajuelo D."/>
            <person name="Ebbesson L."/>
            <person name="Teles M."/>
            <person name="MacKenzie S."/>
            <person name="Amaro C."/>
        </authorList>
    </citation>
    <scope>NUCLEOTIDE SEQUENCE</scope>
</reference>
<organism evidence="1">
    <name type="scientific">Anguilla anguilla</name>
    <name type="common">European freshwater eel</name>
    <name type="synonym">Muraena anguilla</name>
    <dbReference type="NCBI Taxonomy" id="7936"/>
    <lineage>
        <taxon>Eukaryota</taxon>
        <taxon>Metazoa</taxon>
        <taxon>Chordata</taxon>
        <taxon>Craniata</taxon>
        <taxon>Vertebrata</taxon>
        <taxon>Euteleostomi</taxon>
        <taxon>Actinopterygii</taxon>
        <taxon>Neopterygii</taxon>
        <taxon>Teleostei</taxon>
        <taxon>Anguilliformes</taxon>
        <taxon>Anguillidae</taxon>
        <taxon>Anguilla</taxon>
    </lineage>
</organism>
<accession>A0A0E9XMX2</accession>
<dbReference type="EMBL" id="GBXM01005377">
    <property type="protein sequence ID" value="JAI03201.1"/>
    <property type="molecule type" value="Transcribed_RNA"/>
</dbReference>
<name>A0A0E9XMX2_ANGAN</name>
<sequence>MDMFVKKGCETYIDLGAEPQHAGIYSLMMNDCQVQRKSFDVLIVGCFGSKRLSNKFNVHVKSLRAVAL</sequence>
<proteinExistence type="predicted"/>
<reference evidence="1" key="1">
    <citation type="submission" date="2014-11" db="EMBL/GenBank/DDBJ databases">
        <authorList>
            <person name="Amaro Gonzalez C."/>
        </authorList>
    </citation>
    <scope>NUCLEOTIDE SEQUENCE</scope>
</reference>
<dbReference type="AlphaFoldDB" id="A0A0E9XMX2"/>
<protein>
    <submittedName>
        <fullName evidence="1">Uncharacterized protein</fullName>
    </submittedName>
</protein>